<gene>
    <name evidence="7" type="primary">LOC102807542</name>
</gene>
<feature type="region of interest" description="Disordered" evidence="4">
    <location>
        <begin position="320"/>
        <end position="365"/>
    </location>
</feature>
<dbReference type="Proteomes" id="UP000694865">
    <property type="component" value="Unplaced"/>
</dbReference>
<evidence type="ECO:0000256" key="2">
    <source>
        <dbReference type="ARBA" id="ARBA00022603"/>
    </source>
</evidence>
<reference evidence="7" key="1">
    <citation type="submission" date="2025-08" db="UniProtKB">
        <authorList>
            <consortium name="RefSeq"/>
        </authorList>
    </citation>
    <scope>IDENTIFICATION</scope>
    <source>
        <tissue evidence="7">Testes</tissue>
    </source>
</reference>
<dbReference type="PANTHER" id="PTHR44942:SF4">
    <property type="entry name" value="METHYLTRANSFERASE TYPE 11 DOMAIN-CONTAINING PROTEIN"/>
    <property type="match status" value="1"/>
</dbReference>
<feature type="compositionally biased region" description="Basic and acidic residues" evidence="4">
    <location>
        <begin position="222"/>
        <end position="238"/>
    </location>
</feature>
<keyword evidence="3" id="KW-0808">Transferase</keyword>
<feature type="compositionally biased region" description="Basic and acidic residues" evidence="4">
    <location>
        <begin position="320"/>
        <end position="332"/>
    </location>
</feature>
<feature type="non-terminal residue" evidence="7">
    <location>
        <position position="1"/>
    </location>
</feature>
<evidence type="ECO:0000313" key="7">
    <source>
        <dbReference type="RefSeq" id="XP_006811626.1"/>
    </source>
</evidence>
<comment type="similarity">
    <text evidence="1">Belongs to the methyltransferase superfamily.</text>
</comment>
<sequence>FGTADALPVADESADLVSASNAAHWFEDIDGFYREVNRVLKPNGCLAIYGVSNIHICPDSKSDELQTMIDEFYYVTLNDFWTENCIKLHKNYYGFYHPPFQVVKRHDWIPLHVRGTVSDVIGYLRSLTPCHKYIKVNPQSNVLQELEDRRSAKKDNSQNKLPDEPSQDPPAAADTSSAEKIEPVPPKDGAYQESSAPKPVATPTRRRRTAAVPNLGKPRVRQRAEKPLTADKEEKNCHESNSLQDPPPVTRLAKTIVRPSEKTSTTKAVRSASIEKLVVPSSTSSMQVGSMRPPSTPTRGERHSEKRIVTPIIHDRRIRDMRDIEKEQETPAKRRKRYVKSQCPDRNKMTMSDLIYYNPKNNPMK</sequence>
<dbReference type="InterPro" id="IPR013216">
    <property type="entry name" value="Methyltransf_11"/>
</dbReference>
<feature type="compositionally biased region" description="Basic and acidic residues" evidence="4">
    <location>
        <begin position="148"/>
        <end position="163"/>
    </location>
</feature>
<dbReference type="InterPro" id="IPR029063">
    <property type="entry name" value="SAM-dependent_MTases_sf"/>
</dbReference>
<evidence type="ECO:0000256" key="3">
    <source>
        <dbReference type="ARBA" id="ARBA00022679"/>
    </source>
</evidence>
<dbReference type="SUPFAM" id="SSF53335">
    <property type="entry name" value="S-adenosyl-L-methionine-dependent methyltransferases"/>
    <property type="match status" value="1"/>
</dbReference>
<dbReference type="Pfam" id="PF08241">
    <property type="entry name" value="Methyltransf_11"/>
    <property type="match status" value="1"/>
</dbReference>
<evidence type="ECO:0000313" key="6">
    <source>
        <dbReference type="Proteomes" id="UP000694865"/>
    </source>
</evidence>
<feature type="region of interest" description="Disordered" evidence="4">
    <location>
        <begin position="277"/>
        <end position="308"/>
    </location>
</feature>
<keyword evidence="6" id="KW-1185">Reference proteome</keyword>
<organism evidence="6 7">
    <name type="scientific">Saccoglossus kowalevskii</name>
    <name type="common">Acorn worm</name>
    <dbReference type="NCBI Taxonomy" id="10224"/>
    <lineage>
        <taxon>Eukaryota</taxon>
        <taxon>Metazoa</taxon>
        <taxon>Hemichordata</taxon>
        <taxon>Enteropneusta</taxon>
        <taxon>Harrimaniidae</taxon>
        <taxon>Saccoglossus</taxon>
    </lineage>
</organism>
<evidence type="ECO:0000256" key="4">
    <source>
        <dbReference type="SAM" id="MobiDB-lite"/>
    </source>
</evidence>
<protein>
    <submittedName>
        <fullName evidence="7">Transcription factor TFIIIB component B'' homolog</fullName>
    </submittedName>
</protein>
<evidence type="ECO:0000259" key="5">
    <source>
        <dbReference type="Pfam" id="PF08241"/>
    </source>
</evidence>
<feature type="compositionally biased region" description="Basic and acidic residues" evidence="4">
    <location>
        <begin position="299"/>
        <end position="308"/>
    </location>
</feature>
<proteinExistence type="inferred from homology"/>
<feature type="region of interest" description="Disordered" evidence="4">
    <location>
        <begin position="148"/>
        <end position="250"/>
    </location>
</feature>
<dbReference type="PANTHER" id="PTHR44942">
    <property type="entry name" value="METHYLTRANSF_11 DOMAIN-CONTAINING PROTEIN"/>
    <property type="match status" value="1"/>
</dbReference>
<dbReference type="Gene3D" id="3.40.50.150">
    <property type="entry name" value="Vaccinia Virus protein VP39"/>
    <property type="match status" value="1"/>
</dbReference>
<name>A0ABM0LV35_SACKO</name>
<evidence type="ECO:0000256" key="1">
    <source>
        <dbReference type="ARBA" id="ARBA00008361"/>
    </source>
</evidence>
<dbReference type="GeneID" id="102807542"/>
<feature type="domain" description="Methyltransferase type 11" evidence="5">
    <location>
        <begin position="3"/>
        <end position="48"/>
    </location>
</feature>
<keyword evidence="2" id="KW-0489">Methyltransferase</keyword>
<dbReference type="InterPro" id="IPR051052">
    <property type="entry name" value="Diverse_substrate_MTase"/>
</dbReference>
<dbReference type="RefSeq" id="XP_006811626.1">
    <property type="nucleotide sequence ID" value="XM_006811563.1"/>
</dbReference>
<dbReference type="CDD" id="cd02440">
    <property type="entry name" value="AdoMet_MTases"/>
    <property type="match status" value="1"/>
</dbReference>
<accession>A0ABM0LV35</accession>